<dbReference type="InterPro" id="IPR020084">
    <property type="entry name" value="NUDIX_hydrolase_CS"/>
</dbReference>
<dbReference type="GO" id="GO:0008270">
    <property type="term" value="F:zinc ion binding"/>
    <property type="evidence" value="ECO:0007669"/>
    <property type="project" value="InterPro"/>
</dbReference>
<sequence length="269" mass="32272">MNYEQFCNNCGKNGHLFHHCKVPITSFGVIAFRVHNNKYEYLMIRRKDTLGYIDFMRGKYSIFDKAYIMNMIQQMTVFEKEKLLTLEFEDLWKDVWGTEKLSSQYKNEEIISKEKFNQLKSGIVSKSESYSLKTLVDETREYGPWHEPEWGFPKGRRNYQEKDYECAVREFSEETGYSPNRMKNVHNILPFEEIFTGSNYKSYKHKYYLMYMPYDYSTTATKYETSEVSDIAWKTYDQCITSMRPYNLEKIKLISNIHACLLKYKLVYC</sequence>
<protein>
    <recommendedName>
        <fullName evidence="5">Nudix hydrolase domain-containing protein</fullName>
    </recommendedName>
</protein>
<dbReference type="GO" id="GO:0006167">
    <property type="term" value="P:AMP biosynthetic process"/>
    <property type="evidence" value="ECO:0007669"/>
    <property type="project" value="TreeGrafter"/>
</dbReference>
<evidence type="ECO:0000259" key="3">
    <source>
        <dbReference type="PROSITE" id="PS51462"/>
    </source>
</evidence>
<evidence type="ECO:0008006" key="5">
    <source>
        <dbReference type="Google" id="ProtNLM"/>
    </source>
</evidence>
<dbReference type="GO" id="GO:0004081">
    <property type="term" value="F:bis(5'-nucleosyl)-tetraphosphatase (asymmetrical) activity"/>
    <property type="evidence" value="ECO:0007669"/>
    <property type="project" value="TreeGrafter"/>
</dbReference>
<dbReference type="EMBL" id="MN740900">
    <property type="protein sequence ID" value="QHU17282.1"/>
    <property type="molecule type" value="Genomic_DNA"/>
</dbReference>
<feature type="domain" description="Nudix hydrolase" evidence="3">
    <location>
        <begin position="22"/>
        <end position="259"/>
    </location>
</feature>
<dbReference type="GO" id="GO:0006754">
    <property type="term" value="P:ATP biosynthetic process"/>
    <property type="evidence" value="ECO:0007669"/>
    <property type="project" value="TreeGrafter"/>
</dbReference>
<dbReference type="InterPro" id="IPR000086">
    <property type="entry name" value="NUDIX_hydrolase_dom"/>
</dbReference>
<feature type="domain" description="CCHC-type" evidence="2">
    <location>
        <begin position="7"/>
        <end position="21"/>
    </location>
</feature>
<proteinExistence type="predicted"/>
<accession>A0A6C0KH08</accession>
<organism evidence="4">
    <name type="scientific">viral metagenome</name>
    <dbReference type="NCBI Taxonomy" id="1070528"/>
    <lineage>
        <taxon>unclassified sequences</taxon>
        <taxon>metagenomes</taxon>
        <taxon>organismal metagenomes</taxon>
    </lineage>
</organism>
<dbReference type="SUPFAM" id="SSF55811">
    <property type="entry name" value="Nudix"/>
    <property type="match status" value="1"/>
</dbReference>
<dbReference type="Gene3D" id="3.90.79.10">
    <property type="entry name" value="Nucleoside Triphosphate Pyrophosphohydrolase"/>
    <property type="match status" value="1"/>
</dbReference>
<evidence type="ECO:0000259" key="2">
    <source>
        <dbReference type="PROSITE" id="PS50158"/>
    </source>
</evidence>
<keyword evidence="1" id="KW-0378">Hydrolase</keyword>
<dbReference type="InterPro" id="IPR001878">
    <property type="entry name" value="Znf_CCHC"/>
</dbReference>
<reference evidence="4" key="1">
    <citation type="journal article" date="2020" name="Nature">
        <title>Giant virus diversity and host interactions through global metagenomics.</title>
        <authorList>
            <person name="Schulz F."/>
            <person name="Roux S."/>
            <person name="Paez-Espino D."/>
            <person name="Jungbluth S."/>
            <person name="Walsh D.A."/>
            <person name="Denef V.J."/>
            <person name="McMahon K.D."/>
            <person name="Konstantinidis K.T."/>
            <person name="Eloe-Fadrosh E.A."/>
            <person name="Kyrpides N.C."/>
            <person name="Woyke T."/>
        </authorList>
    </citation>
    <scope>NUCLEOTIDE SEQUENCE</scope>
    <source>
        <strain evidence="4">GVMAG-S-3300012000-57</strain>
    </source>
</reference>
<dbReference type="AlphaFoldDB" id="A0A6C0KH08"/>
<dbReference type="PANTHER" id="PTHR21340">
    <property type="entry name" value="DIADENOSINE 5,5-P1,P4-TETRAPHOSPHATE PYROPHOSPHOHYDROLASE MUTT"/>
    <property type="match status" value="1"/>
</dbReference>
<dbReference type="GO" id="GO:0003676">
    <property type="term" value="F:nucleic acid binding"/>
    <property type="evidence" value="ECO:0007669"/>
    <property type="project" value="InterPro"/>
</dbReference>
<dbReference type="PROSITE" id="PS51462">
    <property type="entry name" value="NUDIX"/>
    <property type="match status" value="1"/>
</dbReference>
<evidence type="ECO:0000313" key="4">
    <source>
        <dbReference type="EMBL" id="QHU17282.1"/>
    </source>
</evidence>
<dbReference type="PANTHER" id="PTHR21340:SF0">
    <property type="entry name" value="BIS(5'-NUCLEOSYL)-TETRAPHOSPHATASE [ASYMMETRICAL]"/>
    <property type="match status" value="1"/>
</dbReference>
<evidence type="ECO:0000256" key="1">
    <source>
        <dbReference type="ARBA" id="ARBA00022801"/>
    </source>
</evidence>
<name>A0A6C0KH08_9ZZZZ</name>
<dbReference type="PROSITE" id="PS00893">
    <property type="entry name" value="NUDIX_BOX"/>
    <property type="match status" value="1"/>
</dbReference>
<dbReference type="PROSITE" id="PS50158">
    <property type="entry name" value="ZF_CCHC"/>
    <property type="match status" value="1"/>
</dbReference>
<dbReference type="InterPro" id="IPR051325">
    <property type="entry name" value="Nudix_hydrolase_domain"/>
</dbReference>
<dbReference type="Pfam" id="PF00293">
    <property type="entry name" value="NUDIX"/>
    <property type="match status" value="1"/>
</dbReference>
<dbReference type="InterPro" id="IPR015797">
    <property type="entry name" value="NUDIX_hydrolase-like_dom_sf"/>
</dbReference>